<keyword evidence="8 11" id="KW-1133">Transmembrane helix</keyword>
<proteinExistence type="predicted"/>
<dbReference type="GO" id="GO:0030670">
    <property type="term" value="C:phagocytic vesicle membrane"/>
    <property type="evidence" value="ECO:0007669"/>
    <property type="project" value="TreeGrafter"/>
</dbReference>
<keyword evidence="13" id="KW-1185">Reference proteome</keyword>
<keyword evidence="6 11" id="KW-0967">Endosome</keyword>
<dbReference type="GO" id="GO:0005765">
    <property type="term" value="C:lysosomal membrane"/>
    <property type="evidence" value="ECO:0007669"/>
    <property type="project" value="UniProtKB-SubCell"/>
</dbReference>
<dbReference type="GO" id="GO:0046856">
    <property type="term" value="P:phosphatidylinositol dephosphorylation"/>
    <property type="evidence" value="ECO:0007669"/>
    <property type="project" value="InterPro"/>
</dbReference>
<dbReference type="Proteomes" id="UP000494206">
    <property type="component" value="Unassembled WGS sequence"/>
</dbReference>
<evidence type="ECO:0000313" key="12">
    <source>
        <dbReference type="EMBL" id="CAB3396883.1"/>
    </source>
</evidence>
<name>A0A8S1E7J7_9PELO</name>
<organism evidence="12 13">
    <name type="scientific">Caenorhabditis bovis</name>
    <dbReference type="NCBI Taxonomy" id="2654633"/>
    <lineage>
        <taxon>Eukaryota</taxon>
        <taxon>Metazoa</taxon>
        <taxon>Ecdysozoa</taxon>
        <taxon>Nematoda</taxon>
        <taxon>Chromadorea</taxon>
        <taxon>Rhabditida</taxon>
        <taxon>Rhabditina</taxon>
        <taxon>Rhabditomorpha</taxon>
        <taxon>Rhabditoidea</taxon>
        <taxon>Rhabditidae</taxon>
        <taxon>Peloderinae</taxon>
        <taxon>Caenorhabditis</taxon>
    </lineage>
</organism>
<dbReference type="PANTHER" id="PTHR21014:SF4">
    <property type="entry name" value="PHOSPHATIDYLINOSITOL-4,5-BISPHOSPHATE 4-PHOSPHATASE"/>
    <property type="match status" value="1"/>
</dbReference>
<gene>
    <name evidence="12" type="ORF">CBOVIS_LOCUS378</name>
</gene>
<comment type="catalytic activity">
    <reaction evidence="1 11">
        <text>a 1,2-diacyl-sn-glycero-3-phospho-(1D-myo-inositol-4,5-bisphosphate) + H2O = a 1,2-diacyl-sn-glycero-3-phospho-(1D-myo-inositol-5-phosphate) + phosphate</text>
        <dbReference type="Rhea" id="RHEA:25674"/>
        <dbReference type="ChEBI" id="CHEBI:15377"/>
        <dbReference type="ChEBI" id="CHEBI:43474"/>
        <dbReference type="ChEBI" id="CHEBI:57795"/>
        <dbReference type="ChEBI" id="CHEBI:58456"/>
        <dbReference type="EC" id="3.1.3.78"/>
    </reaction>
</comment>
<comment type="subcellular location">
    <subcellularLocation>
        <location evidence="2 11">Late endosome membrane</location>
        <topology evidence="2 11">Multi-pass membrane protein</topology>
    </subcellularLocation>
    <subcellularLocation>
        <location evidence="3 11">Lysosome membrane</location>
        <topology evidence="3 11">Multi-pass membrane protein</topology>
    </subcellularLocation>
</comment>
<evidence type="ECO:0000256" key="5">
    <source>
        <dbReference type="ARBA" id="ARBA00022692"/>
    </source>
</evidence>
<protein>
    <recommendedName>
        <fullName evidence="4 11">Phosphatidylinositol-4,5-bisphosphate 4-phosphatase</fullName>
        <ecNumber evidence="4 11">3.1.3.78</ecNumber>
    </recommendedName>
</protein>
<dbReference type="PANTHER" id="PTHR21014">
    <property type="entry name" value="PHOSPHATIDYLINOSITOL-4,5-BISPHOSPHATE 4-PHOSPHATASE"/>
    <property type="match status" value="1"/>
</dbReference>
<evidence type="ECO:0000256" key="3">
    <source>
        <dbReference type="ARBA" id="ARBA00004155"/>
    </source>
</evidence>
<dbReference type="OrthoDB" id="5792163at2759"/>
<dbReference type="GO" id="GO:0005886">
    <property type="term" value="C:plasma membrane"/>
    <property type="evidence" value="ECO:0007669"/>
    <property type="project" value="TreeGrafter"/>
</dbReference>
<comment type="function">
    <text evidence="11">Catalyzes the hydrolysis of phosphatidylinositol-4,5-bisphosphate (PtdIns-4,5-P2) to phosphatidylinositol-4-phosphate (PtdIns-4-P).</text>
</comment>
<dbReference type="InterPro" id="IPR019178">
    <property type="entry name" value="PtdIns-P2-Ptase"/>
</dbReference>
<dbReference type="AlphaFoldDB" id="A0A8S1E7J7"/>
<keyword evidence="10 11" id="KW-0458">Lysosome</keyword>
<dbReference type="EC" id="3.1.3.78" evidence="4 11"/>
<evidence type="ECO:0000256" key="4">
    <source>
        <dbReference type="ARBA" id="ARBA00012936"/>
    </source>
</evidence>
<evidence type="ECO:0000256" key="2">
    <source>
        <dbReference type="ARBA" id="ARBA00004107"/>
    </source>
</evidence>
<evidence type="ECO:0000256" key="10">
    <source>
        <dbReference type="ARBA" id="ARBA00023228"/>
    </source>
</evidence>
<dbReference type="Pfam" id="PF09788">
    <property type="entry name" value="Tmemb_55A"/>
    <property type="match status" value="1"/>
</dbReference>
<evidence type="ECO:0000256" key="11">
    <source>
        <dbReference type="RuleBase" id="RU365008"/>
    </source>
</evidence>
<evidence type="ECO:0000256" key="8">
    <source>
        <dbReference type="ARBA" id="ARBA00022989"/>
    </source>
</evidence>
<feature type="transmembrane region" description="Helical" evidence="11">
    <location>
        <begin position="103"/>
        <end position="124"/>
    </location>
</feature>
<dbReference type="GO" id="GO:0034597">
    <property type="term" value="F:phosphatidylinositol-4,5-bisphosphate 4-phosphatase activity"/>
    <property type="evidence" value="ECO:0007669"/>
    <property type="project" value="UniProtKB-EC"/>
</dbReference>
<keyword evidence="5 11" id="KW-0812">Transmembrane</keyword>
<dbReference type="EMBL" id="CADEPM010000001">
    <property type="protein sequence ID" value="CAB3396883.1"/>
    <property type="molecule type" value="Genomic_DNA"/>
</dbReference>
<evidence type="ECO:0000256" key="6">
    <source>
        <dbReference type="ARBA" id="ARBA00022753"/>
    </source>
</evidence>
<sequence>MSSSASVMSATSTSFFVHNELDEKPSSNFSWPPGQVFPFEPLPPYPAGPNLSKVRYPKEVTCPRYECPHCEEQFLFHSLNGLVTCPFCYSSIAIGEYNHKQMIIHFLFAAILFASSVSLTIVILTVAKEQVYLCIPAVLIFFTAIIFFTKALQSKNSYEEAKILIEDMEK</sequence>
<keyword evidence="9 11" id="KW-0472">Membrane</keyword>
<evidence type="ECO:0000256" key="1">
    <source>
        <dbReference type="ARBA" id="ARBA00001261"/>
    </source>
</evidence>
<keyword evidence="7 11" id="KW-0378">Hydrolase</keyword>
<feature type="transmembrane region" description="Helical" evidence="11">
    <location>
        <begin position="130"/>
        <end position="148"/>
    </location>
</feature>
<evidence type="ECO:0000256" key="7">
    <source>
        <dbReference type="ARBA" id="ARBA00022801"/>
    </source>
</evidence>
<evidence type="ECO:0000256" key="9">
    <source>
        <dbReference type="ARBA" id="ARBA00023136"/>
    </source>
</evidence>
<evidence type="ECO:0000313" key="13">
    <source>
        <dbReference type="Proteomes" id="UP000494206"/>
    </source>
</evidence>
<accession>A0A8S1E7J7</accession>
<dbReference type="GO" id="GO:0031902">
    <property type="term" value="C:late endosome membrane"/>
    <property type="evidence" value="ECO:0007669"/>
    <property type="project" value="UniProtKB-SubCell"/>
</dbReference>
<reference evidence="12 13" key="1">
    <citation type="submission" date="2020-04" db="EMBL/GenBank/DDBJ databases">
        <authorList>
            <person name="Laetsch R D."/>
            <person name="Stevens L."/>
            <person name="Kumar S."/>
            <person name="Blaxter L. M."/>
        </authorList>
    </citation>
    <scope>NUCLEOTIDE SEQUENCE [LARGE SCALE GENOMIC DNA]</scope>
</reference>
<comment type="caution">
    <text evidence="12">The sequence shown here is derived from an EMBL/GenBank/DDBJ whole genome shotgun (WGS) entry which is preliminary data.</text>
</comment>